<name>A0ABN7T2S5_OIKDI</name>
<feature type="compositionally biased region" description="Polar residues" evidence="2">
    <location>
        <begin position="291"/>
        <end position="305"/>
    </location>
</feature>
<dbReference type="Proteomes" id="UP001158576">
    <property type="component" value="Chromosome 2"/>
</dbReference>
<feature type="coiled-coil region" evidence="1">
    <location>
        <begin position="462"/>
        <end position="556"/>
    </location>
</feature>
<organism evidence="3 4">
    <name type="scientific">Oikopleura dioica</name>
    <name type="common">Tunicate</name>
    <dbReference type="NCBI Taxonomy" id="34765"/>
    <lineage>
        <taxon>Eukaryota</taxon>
        <taxon>Metazoa</taxon>
        <taxon>Chordata</taxon>
        <taxon>Tunicata</taxon>
        <taxon>Appendicularia</taxon>
        <taxon>Copelata</taxon>
        <taxon>Oikopleuridae</taxon>
        <taxon>Oikopleura</taxon>
    </lineage>
</organism>
<reference evidence="3 4" key="1">
    <citation type="submission" date="2021-04" db="EMBL/GenBank/DDBJ databases">
        <authorList>
            <person name="Bliznina A."/>
        </authorList>
    </citation>
    <scope>NUCLEOTIDE SEQUENCE [LARGE SCALE GENOMIC DNA]</scope>
</reference>
<feature type="region of interest" description="Disordered" evidence="2">
    <location>
        <begin position="250"/>
        <end position="399"/>
    </location>
</feature>
<keyword evidence="4" id="KW-1185">Reference proteome</keyword>
<evidence type="ECO:0000256" key="2">
    <source>
        <dbReference type="SAM" id="MobiDB-lite"/>
    </source>
</evidence>
<protein>
    <submittedName>
        <fullName evidence="3">Oidioi.mRNA.OKI2018_I69.chr2.g5673.t1.cds</fullName>
    </submittedName>
</protein>
<proteinExistence type="predicted"/>
<accession>A0ABN7T2S5</accession>
<evidence type="ECO:0000256" key="1">
    <source>
        <dbReference type="SAM" id="Coils"/>
    </source>
</evidence>
<gene>
    <name evidence="3" type="ORF">OKIOD_LOCUS14438</name>
</gene>
<evidence type="ECO:0000313" key="3">
    <source>
        <dbReference type="EMBL" id="CAG5111357.1"/>
    </source>
</evidence>
<feature type="compositionally biased region" description="Polar residues" evidence="2">
    <location>
        <begin position="362"/>
        <end position="385"/>
    </location>
</feature>
<keyword evidence="1" id="KW-0175">Coiled coil</keyword>
<evidence type="ECO:0000313" key="4">
    <source>
        <dbReference type="Proteomes" id="UP001158576"/>
    </source>
</evidence>
<dbReference type="EMBL" id="OU015567">
    <property type="protein sequence ID" value="CAG5111357.1"/>
    <property type="molecule type" value="Genomic_DNA"/>
</dbReference>
<sequence length="561" mass="64168">MIDALGQSRRSPPSGFGRFSWATLPVAPRQFDIDIPTRFRKYLPDAIEKIPSKLWIPYEACRRVSLFYPVRKYDGEFENMFFLKVDLDWKSRAIDSFLRTRTSLIDGSNFNYAESFSIEENLCVFQFEVPKEKEAYLKKLFKHNMKEDLKSIGTFTLGDGTQPSERVVKEMRTCFRSFANCFPPDSYFFTRKSLEKRAPNHHRDTNHREMNEEIEAFKTEPVDPELPDIEVIPRDTEDLNDLIYSTESTYSQNGSLPKQFIDFDHPNNNKPGTSRRLQAPHTQVFIPLGSKRQSSSTLHQVGSSSKKAHTSSDANDDHLEINTPISEDESLPGLDLRRPPSNMELSSEGELLSPSMPHLIRTPSQSSAPLSEDNFSQIPRTSTPDARSPLSAVTPANTTSKPFQCSVKNAKRMIGKEGSLSDEIKNANLIKISAEAFGKSADLNAQLIRALIDDRIVRITGRNNLIEDNRQKTEVIESQNEEIKEKNEEIKEKNEVIKQKEAIIAQQAVELSHSLDEQKFLEEEINQLKSKHVDSVRALEEQIFSLKRELRKERFRPSDEP</sequence>
<feature type="compositionally biased region" description="Low complexity" evidence="2">
    <location>
        <begin position="344"/>
        <end position="353"/>
    </location>
</feature>